<keyword evidence="10" id="KW-1185">Reference proteome</keyword>
<feature type="transmembrane region" description="Helical" evidence="7">
    <location>
        <begin position="182"/>
        <end position="200"/>
    </location>
</feature>
<dbReference type="RefSeq" id="WP_164508790.1">
    <property type="nucleotide sequence ID" value="NZ_JBHSSK010000030.1"/>
</dbReference>
<dbReference type="PANTHER" id="PTHR30353:SF0">
    <property type="entry name" value="TRANSMEMBRANE PROTEIN"/>
    <property type="match status" value="1"/>
</dbReference>
<accession>A0ABW1SUB7</accession>
<dbReference type="EMBL" id="JBHSSK010000030">
    <property type="protein sequence ID" value="MFC6208141.1"/>
    <property type="molecule type" value="Genomic_DNA"/>
</dbReference>
<dbReference type="PANTHER" id="PTHR30353">
    <property type="entry name" value="INNER MEMBRANE PROTEIN DEDA-RELATED"/>
    <property type="match status" value="1"/>
</dbReference>
<protein>
    <submittedName>
        <fullName evidence="9">VTT domain-containing protein</fullName>
    </submittedName>
</protein>
<evidence type="ECO:0000256" key="1">
    <source>
        <dbReference type="ARBA" id="ARBA00004651"/>
    </source>
</evidence>
<reference evidence="10" key="1">
    <citation type="journal article" date="2019" name="Int. J. Syst. Evol. Microbiol.">
        <title>The Global Catalogue of Microorganisms (GCM) 10K type strain sequencing project: providing services to taxonomists for standard genome sequencing and annotation.</title>
        <authorList>
            <consortium name="The Broad Institute Genomics Platform"/>
            <consortium name="The Broad Institute Genome Sequencing Center for Infectious Disease"/>
            <person name="Wu L."/>
            <person name="Ma J."/>
        </authorList>
    </citation>
    <scope>NUCLEOTIDE SEQUENCE [LARGE SCALE GENOMIC DNA]</scope>
    <source>
        <strain evidence="10">CCM 8905</strain>
    </source>
</reference>
<proteinExistence type="inferred from homology"/>
<evidence type="ECO:0000313" key="9">
    <source>
        <dbReference type="EMBL" id="MFC6208141.1"/>
    </source>
</evidence>
<keyword evidence="3 7" id="KW-1003">Cell membrane</keyword>
<dbReference type="InterPro" id="IPR032818">
    <property type="entry name" value="DedA-like"/>
</dbReference>
<dbReference type="Proteomes" id="UP001596254">
    <property type="component" value="Unassembled WGS sequence"/>
</dbReference>
<evidence type="ECO:0000256" key="6">
    <source>
        <dbReference type="ARBA" id="ARBA00023136"/>
    </source>
</evidence>
<keyword evidence="4 7" id="KW-0812">Transmembrane</keyword>
<name>A0ABW1SUB7_9LACO</name>
<feature type="transmembrane region" description="Helical" evidence="7">
    <location>
        <begin position="156"/>
        <end position="176"/>
    </location>
</feature>
<evidence type="ECO:0000256" key="5">
    <source>
        <dbReference type="ARBA" id="ARBA00022989"/>
    </source>
</evidence>
<gene>
    <name evidence="9" type="ORF">ACFP1G_11770</name>
</gene>
<feature type="domain" description="VTT" evidence="8">
    <location>
        <begin position="49"/>
        <end position="174"/>
    </location>
</feature>
<comment type="caution">
    <text evidence="9">The sequence shown here is derived from an EMBL/GenBank/DDBJ whole genome shotgun (WGS) entry which is preliminary data.</text>
</comment>
<dbReference type="InterPro" id="IPR032816">
    <property type="entry name" value="VTT_dom"/>
</dbReference>
<evidence type="ECO:0000313" key="10">
    <source>
        <dbReference type="Proteomes" id="UP001596254"/>
    </source>
</evidence>
<evidence type="ECO:0000256" key="7">
    <source>
        <dbReference type="RuleBase" id="RU367016"/>
    </source>
</evidence>
<dbReference type="Pfam" id="PF09335">
    <property type="entry name" value="VTT_dom"/>
    <property type="match status" value="1"/>
</dbReference>
<evidence type="ECO:0000256" key="2">
    <source>
        <dbReference type="ARBA" id="ARBA00010792"/>
    </source>
</evidence>
<feature type="transmembrane region" description="Helical" evidence="7">
    <location>
        <begin position="28"/>
        <end position="49"/>
    </location>
</feature>
<comment type="subcellular location">
    <subcellularLocation>
        <location evidence="1 7">Cell membrane</location>
        <topology evidence="1 7">Multi-pass membrane protein</topology>
    </subcellularLocation>
</comment>
<evidence type="ECO:0000256" key="4">
    <source>
        <dbReference type="ARBA" id="ARBA00022692"/>
    </source>
</evidence>
<comment type="similarity">
    <text evidence="2 7">Belongs to the DedA family.</text>
</comment>
<keyword evidence="6 7" id="KW-0472">Membrane</keyword>
<evidence type="ECO:0000259" key="8">
    <source>
        <dbReference type="Pfam" id="PF09335"/>
    </source>
</evidence>
<feature type="transmembrane region" description="Helical" evidence="7">
    <location>
        <begin position="126"/>
        <end position="144"/>
    </location>
</feature>
<feature type="transmembrane region" description="Helical" evidence="7">
    <location>
        <begin position="70"/>
        <end position="91"/>
    </location>
</feature>
<evidence type="ECO:0000256" key="3">
    <source>
        <dbReference type="ARBA" id="ARBA00022475"/>
    </source>
</evidence>
<organism evidence="9 10">
    <name type="scientific">Levilactobacillus tongjiangensis</name>
    <dbReference type="NCBI Taxonomy" id="2486023"/>
    <lineage>
        <taxon>Bacteria</taxon>
        <taxon>Bacillati</taxon>
        <taxon>Bacillota</taxon>
        <taxon>Bacilli</taxon>
        <taxon>Lactobacillales</taxon>
        <taxon>Lactobacillaceae</taxon>
        <taxon>Levilactobacillus</taxon>
    </lineage>
</organism>
<sequence>MSLVTMIWDVIWHPLTVLVPLTNQLGTGIYPVLFFLIFLESGMLIFSFIPGQSLLFMVGSIAASPQSQLNIWWLVLMFTLAATAGSAVKYLTTLRWGDLQEHLISKLPEQKVAQATAVFNRNQDQTLLIGRFIPFVGLFVPIIAGTTDMNWRQFRALNLAGSFIWVFSCSAVGYFFGNTPFIQQNFTWLFLILLAVPFLVRQGWHYWRTRRA</sequence>
<keyword evidence="5 7" id="KW-1133">Transmembrane helix</keyword>